<keyword evidence="2" id="KW-1185">Reference proteome</keyword>
<dbReference type="EMBL" id="JAFIQS020000011">
    <property type="protein sequence ID" value="KAH9475640.1"/>
    <property type="molecule type" value="Genomic_DNA"/>
</dbReference>
<sequence length="150" mass="14884">MAAVKQGGIGVGLGITTGAGPATSTSTNTGTSTSTSTATGVSKEREIQVLQDLDRAVSKTMEVVLASSGSGSGSGLGTGSGSWTKGEERMSFERTAGVGGHLMVRHGLLSPHPKLLPGASRETTPMAPDGRPGSIMSVTSNGLKPVFGAA</sequence>
<organism evidence="1 2">
    <name type="scientific">Psilocybe cubensis</name>
    <name type="common">Psychedelic mushroom</name>
    <name type="synonym">Stropharia cubensis</name>
    <dbReference type="NCBI Taxonomy" id="181762"/>
    <lineage>
        <taxon>Eukaryota</taxon>
        <taxon>Fungi</taxon>
        <taxon>Dikarya</taxon>
        <taxon>Basidiomycota</taxon>
        <taxon>Agaricomycotina</taxon>
        <taxon>Agaricomycetes</taxon>
        <taxon>Agaricomycetidae</taxon>
        <taxon>Agaricales</taxon>
        <taxon>Agaricineae</taxon>
        <taxon>Strophariaceae</taxon>
        <taxon>Psilocybe</taxon>
    </lineage>
</organism>
<dbReference type="Proteomes" id="UP000664032">
    <property type="component" value="Unassembled WGS sequence"/>
</dbReference>
<accession>A0ACB8GKT6</accession>
<proteinExistence type="predicted"/>
<comment type="caution">
    <text evidence="1">The sequence shown here is derived from an EMBL/GenBank/DDBJ whole genome shotgun (WGS) entry which is preliminary data.</text>
</comment>
<protein>
    <submittedName>
        <fullName evidence="1">Uncharacterized protein</fullName>
    </submittedName>
</protein>
<evidence type="ECO:0000313" key="2">
    <source>
        <dbReference type="Proteomes" id="UP000664032"/>
    </source>
</evidence>
<name>A0ACB8GKT6_PSICU</name>
<evidence type="ECO:0000313" key="1">
    <source>
        <dbReference type="EMBL" id="KAH9475640.1"/>
    </source>
</evidence>
<gene>
    <name evidence="1" type="ORF">JR316_0011195</name>
</gene>
<reference evidence="1" key="1">
    <citation type="submission" date="2021-10" db="EMBL/GenBank/DDBJ databases">
        <title>Psilocybe cubensis genome.</title>
        <authorList>
            <person name="Mckernan K.J."/>
            <person name="Crawford S."/>
            <person name="Trippe A."/>
            <person name="Kane L.T."/>
            <person name="Mclaughlin S."/>
        </authorList>
    </citation>
    <scope>NUCLEOTIDE SEQUENCE</scope>
    <source>
        <strain evidence="1">MGC-MH-2018</strain>
    </source>
</reference>